<organism evidence="8 9">
    <name type="scientific">Diacronema lutheri</name>
    <name type="common">Unicellular marine alga</name>
    <name type="synonym">Monochrysis lutheri</name>
    <dbReference type="NCBI Taxonomy" id="2081491"/>
    <lineage>
        <taxon>Eukaryota</taxon>
        <taxon>Haptista</taxon>
        <taxon>Haptophyta</taxon>
        <taxon>Pavlovophyceae</taxon>
        <taxon>Pavlovales</taxon>
        <taxon>Pavlovaceae</taxon>
        <taxon>Diacronema</taxon>
    </lineage>
</organism>
<keyword evidence="2" id="KW-0597">Phosphoprotein</keyword>
<evidence type="ECO:0000256" key="4">
    <source>
        <dbReference type="ARBA" id="ARBA00023054"/>
    </source>
</evidence>
<dbReference type="GO" id="GO:0005681">
    <property type="term" value="C:spliceosomal complex"/>
    <property type="evidence" value="ECO:0007669"/>
    <property type="project" value="TreeGrafter"/>
</dbReference>
<evidence type="ECO:0000259" key="7">
    <source>
        <dbReference type="SMART" id="SM01156"/>
    </source>
</evidence>
<evidence type="ECO:0000256" key="6">
    <source>
        <dbReference type="SAM" id="MobiDB-lite"/>
    </source>
</evidence>
<feature type="compositionally biased region" description="Basic and acidic residues" evidence="6">
    <location>
        <begin position="38"/>
        <end position="49"/>
    </location>
</feature>
<dbReference type="Pfam" id="PF08216">
    <property type="entry name" value="CTNNBL"/>
    <property type="match status" value="1"/>
</dbReference>
<dbReference type="OrthoDB" id="1898821at2759"/>
<name>A0A8J6C0F3_DIALT</name>
<comment type="subcellular location">
    <subcellularLocation>
        <location evidence="1">Nucleus</location>
    </subcellularLocation>
</comment>
<evidence type="ECO:0000256" key="1">
    <source>
        <dbReference type="ARBA" id="ARBA00004123"/>
    </source>
</evidence>
<gene>
    <name evidence="8" type="ORF">KFE25_005121</name>
</gene>
<dbReference type="OMA" id="TDWREQE"/>
<reference evidence="8" key="1">
    <citation type="submission" date="2021-05" db="EMBL/GenBank/DDBJ databases">
        <title>The genome of the haptophyte Pavlova lutheri (Diacronema luteri, Pavlovales) - a model for lipid biosynthesis in eukaryotic algae.</title>
        <authorList>
            <person name="Hulatt C.J."/>
            <person name="Posewitz M.C."/>
        </authorList>
    </citation>
    <scope>NUCLEOTIDE SEQUENCE</scope>
    <source>
        <strain evidence="8">NIVA-4/92</strain>
    </source>
</reference>
<dbReference type="PANTHER" id="PTHR14978:SF0">
    <property type="entry name" value="BETA-CATENIN-LIKE PROTEIN 1"/>
    <property type="match status" value="1"/>
</dbReference>
<proteinExistence type="predicted"/>
<keyword evidence="5" id="KW-0539">Nucleus</keyword>
<dbReference type="InterPro" id="IPR039678">
    <property type="entry name" value="CTNNBL1"/>
</dbReference>
<dbReference type="EMBL" id="JAGTXO010000062">
    <property type="protein sequence ID" value="KAG8457852.1"/>
    <property type="molecule type" value="Genomic_DNA"/>
</dbReference>
<sequence>MEALHALSEFSAEPDPREDERAGAESASKRARTAAHAEQARATRDEVARRLAAADEAGNGADEALDEASVKRLVLALEKRVTENVRMRAKFATEPNRFLKSEIELFAELKKLHALATSPALIPPFVRTGALTTILSLLAHENTDISVEVIDLLSELTDADLLVELRELAAANTLIAALLESGGVETIVEHISRLDEADADEAEAVHKSLLIVENLLEAQPARVAELLVGKTALLPWLLQRIKPRAFDANKLYASELLSILLQASSVVREQLGAADGMEALLLAVAPFKRKEPAGGEEEELCENLFDSICSALLFPANQTLFLKAEGVELMILALREGRFGARGALRTLDFAAQRNAVVAERIVDSRGLGALFPYVGRAASLPLAHLKSRAERETAQREDDEHIISLLASLCHELDGRYRQRLLGKFVEGGHDKVAALVATRQAYAARVAAFEARARVEADGGGDDDDDDGELFLGRLEAGLLTVQLATTVLAYLIVSGDPSLSRTTLLLLHEAGVGVDGVAASLRELRESMGEAQVGVAVTNNRLKMDALCARFEQLSARLVRRQAPSGAGGATVAGPTGEGEHQ</sequence>
<dbReference type="Proteomes" id="UP000751190">
    <property type="component" value="Unassembled WGS sequence"/>
</dbReference>
<feature type="region of interest" description="Disordered" evidence="6">
    <location>
        <begin position="1"/>
        <end position="49"/>
    </location>
</feature>
<evidence type="ECO:0000256" key="3">
    <source>
        <dbReference type="ARBA" id="ARBA00022737"/>
    </source>
</evidence>
<dbReference type="InterPro" id="IPR011989">
    <property type="entry name" value="ARM-like"/>
</dbReference>
<dbReference type="Gene3D" id="1.25.10.10">
    <property type="entry name" value="Leucine-rich Repeat Variant"/>
    <property type="match status" value="1"/>
</dbReference>
<protein>
    <recommendedName>
        <fullName evidence="7">Beta-catenin-like protein 1 N-terminal domain-containing protein</fullName>
    </recommendedName>
</protein>
<evidence type="ECO:0000313" key="9">
    <source>
        <dbReference type="Proteomes" id="UP000751190"/>
    </source>
</evidence>
<dbReference type="FunFam" id="1.25.10.10:FF:001136">
    <property type="entry name" value="Beta-catenin-like protein 1"/>
    <property type="match status" value="1"/>
</dbReference>
<feature type="compositionally biased region" description="Basic and acidic residues" evidence="6">
    <location>
        <begin position="14"/>
        <end position="23"/>
    </location>
</feature>
<dbReference type="InterPro" id="IPR013180">
    <property type="entry name" value="CTNNBL1_N"/>
</dbReference>
<keyword evidence="4" id="KW-0175">Coiled coil</keyword>
<evidence type="ECO:0000313" key="8">
    <source>
        <dbReference type="EMBL" id="KAG8457852.1"/>
    </source>
</evidence>
<keyword evidence="9" id="KW-1185">Reference proteome</keyword>
<evidence type="ECO:0000256" key="5">
    <source>
        <dbReference type="ARBA" id="ARBA00023242"/>
    </source>
</evidence>
<keyword evidence="3" id="KW-0677">Repeat</keyword>
<evidence type="ECO:0000256" key="2">
    <source>
        <dbReference type="ARBA" id="ARBA00022553"/>
    </source>
</evidence>
<accession>A0A8J6C0F3</accession>
<dbReference type="SMART" id="SM01156">
    <property type="entry name" value="DUF1716"/>
    <property type="match status" value="1"/>
</dbReference>
<feature type="domain" description="Beta-catenin-like protein 1 N-terminal" evidence="7">
    <location>
        <begin position="43"/>
        <end position="150"/>
    </location>
</feature>
<dbReference type="AlphaFoldDB" id="A0A8J6C0F3"/>
<dbReference type="GO" id="GO:0010467">
    <property type="term" value="P:gene expression"/>
    <property type="evidence" value="ECO:0007669"/>
    <property type="project" value="UniProtKB-ARBA"/>
</dbReference>
<comment type="caution">
    <text evidence="8">The sequence shown here is derived from an EMBL/GenBank/DDBJ whole genome shotgun (WGS) entry which is preliminary data.</text>
</comment>
<dbReference type="PANTHER" id="PTHR14978">
    <property type="entry name" value="BETA-CATENIN-LIKE PROTEIN 1 NUCLEAR ASSOCIATED PROTEIN"/>
    <property type="match status" value="1"/>
</dbReference>
<dbReference type="InterPro" id="IPR016024">
    <property type="entry name" value="ARM-type_fold"/>
</dbReference>
<dbReference type="SUPFAM" id="SSF48371">
    <property type="entry name" value="ARM repeat"/>
    <property type="match status" value="1"/>
</dbReference>